<evidence type="ECO:0000313" key="2">
    <source>
        <dbReference type="Proteomes" id="UP000887013"/>
    </source>
</evidence>
<organism evidence="1 2">
    <name type="scientific">Nephila pilipes</name>
    <name type="common">Giant wood spider</name>
    <name type="synonym">Nephila maculata</name>
    <dbReference type="NCBI Taxonomy" id="299642"/>
    <lineage>
        <taxon>Eukaryota</taxon>
        <taxon>Metazoa</taxon>
        <taxon>Ecdysozoa</taxon>
        <taxon>Arthropoda</taxon>
        <taxon>Chelicerata</taxon>
        <taxon>Arachnida</taxon>
        <taxon>Araneae</taxon>
        <taxon>Araneomorphae</taxon>
        <taxon>Entelegynae</taxon>
        <taxon>Araneoidea</taxon>
        <taxon>Nephilidae</taxon>
        <taxon>Nephila</taxon>
    </lineage>
</organism>
<keyword evidence="1" id="KW-0418">Kinase</keyword>
<keyword evidence="1" id="KW-0808">Transferase</keyword>
<keyword evidence="2" id="KW-1185">Reference proteome</keyword>
<protein>
    <submittedName>
        <fullName evidence="1">FAST kinase domain-containing protein 4</fullName>
    </submittedName>
</protein>
<proteinExistence type="predicted"/>
<comment type="caution">
    <text evidence="1">The sequence shown here is derived from an EMBL/GenBank/DDBJ whole genome shotgun (WGS) entry which is preliminary data.</text>
</comment>
<dbReference type="GO" id="GO:0016301">
    <property type="term" value="F:kinase activity"/>
    <property type="evidence" value="ECO:0007669"/>
    <property type="project" value="UniProtKB-KW"/>
</dbReference>
<gene>
    <name evidence="1" type="primary">tbrg4</name>
    <name evidence="1" type="ORF">NPIL_540451</name>
</gene>
<dbReference type="AlphaFoldDB" id="A0A8X6PQ98"/>
<accession>A0A8X6PQ98</accession>
<reference evidence="1" key="1">
    <citation type="submission" date="2020-08" db="EMBL/GenBank/DDBJ databases">
        <title>Multicomponent nature underlies the extraordinary mechanical properties of spider dragline silk.</title>
        <authorList>
            <person name="Kono N."/>
            <person name="Nakamura H."/>
            <person name="Mori M."/>
            <person name="Yoshida Y."/>
            <person name="Ohtoshi R."/>
            <person name="Malay A.D."/>
            <person name="Moran D.A.P."/>
            <person name="Tomita M."/>
            <person name="Numata K."/>
            <person name="Arakawa K."/>
        </authorList>
    </citation>
    <scope>NUCLEOTIDE SEQUENCE</scope>
</reference>
<dbReference type="Proteomes" id="UP000887013">
    <property type="component" value="Unassembled WGS sequence"/>
</dbReference>
<sequence>MSRHISAPLFRNYNSKLNLIYSYFGTNHPISTLLPNLGSLHRLSSLIVPDNIQISKYVQTFINHPEDEILSGIVDKDISGPNSVSMLKALRMHILSIATNRDCFSSDSRFRILYEVFEKSCANLKPSL</sequence>
<name>A0A8X6PQ98_NEPPI</name>
<evidence type="ECO:0000313" key="1">
    <source>
        <dbReference type="EMBL" id="GFT80036.1"/>
    </source>
</evidence>
<dbReference type="EMBL" id="BMAW01118488">
    <property type="protein sequence ID" value="GFT80036.1"/>
    <property type="molecule type" value="Genomic_DNA"/>
</dbReference>